<evidence type="ECO:0000256" key="5">
    <source>
        <dbReference type="ARBA" id="ARBA00022777"/>
    </source>
</evidence>
<dbReference type="SUPFAM" id="SSF55874">
    <property type="entry name" value="ATPase domain of HSP90 chaperone/DNA topoisomerase II/histidine kinase"/>
    <property type="match status" value="1"/>
</dbReference>
<evidence type="ECO:0000259" key="8">
    <source>
        <dbReference type="PROSITE" id="PS50112"/>
    </source>
</evidence>
<keyword evidence="6" id="KW-0902">Two-component regulatory system</keyword>
<dbReference type="InterPro" id="IPR003594">
    <property type="entry name" value="HATPase_dom"/>
</dbReference>
<name>A0AAV3SYF3_9EURY</name>
<dbReference type="SMART" id="SM00387">
    <property type="entry name" value="HATPase_c"/>
    <property type="match status" value="1"/>
</dbReference>
<dbReference type="GeneID" id="68572407"/>
<sequence>MIRIQPLIDDDGNRNALASLLSQRYTVVGGDDPDGVVEDADAVIVDDRSLPAHREDIVAYKDAADPAFVPVVLLQREDTHITIELPDPQSSGDTTVVDDIVSAPVDSAVLFQRLSNLLVRREQSLSLAQRYRQTEAEFRGLFQAIPDPAFVVDDDGVIAEANEEFCGLTPEDRADVVGTNPLDLAVFAATDTDALAAAIEGREDAETRFAFEDAGGSERYAELRRREQSVDDATRTIVVMQDVTDLAKKNQQLEDFASIVTHDLRNPLSVASARLPIVKDRLPEGADVDEHLDVIDQSLDRMNDLIEGVRTLVRETGVDDTTPVSLAGVARDAWESVETADATLSVGTDGDVEILADRQRVLQLFENLFRNAREHAGDDAHIEVGVFSDNAFYVADDGPGIPESERSRVFDSGYTTSSEGTGLGLKIVREIATAHDWGITVSESDTGGARFEITGVQLV</sequence>
<evidence type="ECO:0000256" key="1">
    <source>
        <dbReference type="ARBA" id="ARBA00000085"/>
    </source>
</evidence>
<dbReference type="CDD" id="cd00082">
    <property type="entry name" value="HisKA"/>
    <property type="match status" value="1"/>
</dbReference>
<dbReference type="InterPro" id="IPR004358">
    <property type="entry name" value="Sig_transdc_His_kin-like_C"/>
</dbReference>
<dbReference type="RefSeq" id="WP_227261810.1">
    <property type="nucleotide sequence ID" value="NZ_BAAADU010000002.1"/>
</dbReference>
<evidence type="ECO:0000313" key="9">
    <source>
        <dbReference type="EMBL" id="GAA0645612.1"/>
    </source>
</evidence>
<dbReference type="PANTHER" id="PTHR43711:SF1">
    <property type="entry name" value="HISTIDINE KINASE 1"/>
    <property type="match status" value="1"/>
</dbReference>
<comment type="catalytic activity">
    <reaction evidence="1">
        <text>ATP + protein L-histidine = ADP + protein N-phospho-L-histidine.</text>
        <dbReference type="EC" id="2.7.13.3"/>
    </reaction>
</comment>
<dbReference type="InterPro" id="IPR036890">
    <property type="entry name" value="HATPase_C_sf"/>
</dbReference>
<proteinExistence type="predicted"/>
<dbReference type="Proteomes" id="UP001500194">
    <property type="component" value="Unassembled WGS sequence"/>
</dbReference>
<dbReference type="InterPro" id="IPR000014">
    <property type="entry name" value="PAS"/>
</dbReference>
<dbReference type="CDD" id="cd00075">
    <property type="entry name" value="HATPase"/>
    <property type="match status" value="1"/>
</dbReference>
<dbReference type="Pfam" id="PF00989">
    <property type="entry name" value="PAS"/>
    <property type="match status" value="1"/>
</dbReference>
<dbReference type="EC" id="2.7.13.3" evidence="2"/>
<evidence type="ECO:0000256" key="3">
    <source>
        <dbReference type="ARBA" id="ARBA00022553"/>
    </source>
</evidence>
<dbReference type="PRINTS" id="PR00344">
    <property type="entry name" value="BCTRLSENSOR"/>
</dbReference>
<dbReference type="Gene3D" id="1.10.287.130">
    <property type="match status" value="1"/>
</dbReference>
<accession>A0AAV3SYF3</accession>
<feature type="domain" description="Histidine kinase" evidence="7">
    <location>
        <begin position="259"/>
        <end position="454"/>
    </location>
</feature>
<feature type="domain" description="PAS" evidence="8">
    <location>
        <begin position="134"/>
        <end position="182"/>
    </location>
</feature>
<evidence type="ECO:0000256" key="4">
    <source>
        <dbReference type="ARBA" id="ARBA00022679"/>
    </source>
</evidence>
<dbReference type="SMART" id="SM00388">
    <property type="entry name" value="HisKA"/>
    <property type="match status" value="1"/>
</dbReference>
<dbReference type="PROSITE" id="PS50112">
    <property type="entry name" value="PAS"/>
    <property type="match status" value="1"/>
</dbReference>
<keyword evidence="10" id="KW-1185">Reference proteome</keyword>
<organism evidence="9 10">
    <name type="scientific">Salarchaeum japonicum</name>
    <dbReference type="NCBI Taxonomy" id="555573"/>
    <lineage>
        <taxon>Archaea</taxon>
        <taxon>Methanobacteriati</taxon>
        <taxon>Methanobacteriota</taxon>
        <taxon>Stenosarchaea group</taxon>
        <taxon>Halobacteria</taxon>
        <taxon>Halobacteriales</taxon>
        <taxon>Halobacteriaceae</taxon>
    </lineage>
</organism>
<dbReference type="InterPro" id="IPR003661">
    <property type="entry name" value="HisK_dim/P_dom"/>
</dbReference>
<keyword evidence="4" id="KW-0808">Transferase</keyword>
<dbReference type="SUPFAM" id="SSF55785">
    <property type="entry name" value="PYP-like sensor domain (PAS domain)"/>
    <property type="match status" value="1"/>
</dbReference>
<dbReference type="GO" id="GO:0000155">
    <property type="term" value="F:phosphorelay sensor kinase activity"/>
    <property type="evidence" value="ECO:0007669"/>
    <property type="project" value="InterPro"/>
</dbReference>
<evidence type="ECO:0000313" key="10">
    <source>
        <dbReference type="Proteomes" id="UP001500194"/>
    </source>
</evidence>
<gene>
    <name evidence="9" type="ORF">GCM10009019_04770</name>
</gene>
<dbReference type="EMBL" id="BAAADU010000002">
    <property type="protein sequence ID" value="GAA0645612.1"/>
    <property type="molecule type" value="Genomic_DNA"/>
</dbReference>
<dbReference type="Pfam" id="PF00512">
    <property type="entry name" value="HisKA"/>
    <property type="match status" value="1"/>
</dbReference>
<dbReference type="Gene3D" id="3.30.565.10">
    <property type="entry name" value="Histidine kinase-like ATPase, C-terminal domain"/>
    <property type="match status" value="1"/>
</dbReference>
<evidence type="ECO:0000256" key="2">
    <source>
        <dbReference type="ARBA" id="ARBA00012438"/>
    </source>
</evidence>
<dbReference type="InterPro" id="IPR036097">
    <property type="entry name" value="HisK_dim/P_sf"/>
</dbReference>
<dbReference type="Gene3D" id="3.30.450.20">
    <property type="entry name" value="PAS domain"/>
    <property type="match status" value="1"/>
</dbReference>
<keyword evidence="5" id="KW-0418">Kinase</keyword>
<protein>
    <recommendedName>
        <fullName evidence="2">histidine kinase</fullName>
        <ecNumber evidence="2">2.7.13.3</ecNumber>
    </recommendedName>
</protein>
<dbReference type="AlphaFoldDB" id="A0AAV3SYF3"/>
<dbReference type="Pfam" id="PF02518">
    <property type="entry name" value="HATPase_c"/>
    <property type="match status" value="1"/>
</dbReference>
<dbReference type="SUPFAM" id="SSF47384">
    <property type="entry name" value="Homodimeric domain of signal transducing histidine kinase"/>
    <property type="match status" value="1"/>
</dbReference>
<reference evidence="9 10" key="1">
    <citation type="journal article" date="2019" name="Int. J. Syst. Evol. Microbiol.">
        <title>The Global Catalogue of Microorganisms (GCM) 10K type strain sequencing project: providing services to taxonomists for standard genome sequencing and annotation.</title>
        <authorList>
            <consortium name="The Broad Institute Genomics Platform"/>
            <consortium name="The Broad Institute Genome Sequencing Center for Infectious Disease"/>
            <person name="Wu L."/>
            <person name="Ma J."/>
        </authorList>
    </citation>
    <scope>NUCLEOTIDE SEQUENCE [LARGE SCALE GENOMIC DNA]</scope>
    <source>
        <strain evidence="9 10">JCM 16327</strain>
    </source>
</reference>
<dbReference type="GO" id="GO:0006355">
    <property type="term" value="P:regulation of DNA-templated transcription"/>
    <property type="evidence" value="ECO:0007669"/>
    <property type="project" value="InterPro"/>
</dbReference>
<evidence type="ECO:0000256" key="6">
    <source>
        <dbReference type="ARBA" id="ARBA00023012"/>
    </source>
</evidence>
<dbReference type="NCBIfam" id="TIGR00229">
    <property type="entry name" value="sensory_box"/>
    <property type="match status" value="1"/>
</dbReference>
<dbReference type="InterPro" id="IPR005467">
    <property type="entry name" value="His_kinase_dom"/>
</dbReference>
<keyword evidence="3" id="KW-0597">Phosphoprotein</keyword>
<comment type="caution">
    <text evidence="9">The sequence shown here is derived from an EMBL/GenBank/DDBJ whole genome shotgun (WGS) entry which is preliminary data.</text>
</comment>
<dbReference type="InterPro" id="IPR050736">
    <property type="entry name" value="Sensor_HK_Regulatory"/>
</dbReference>
<dbReference type="InterPro" id="IPR035965">
    <property type="entry name" value="PAS-like_dom_sf"/>
</dbReference>
<dbReference type="PANTHER" id="PTHR43711">
    <property type="entry name" value="TWO-COMPONENT HISTIDINE KINASE"/>
    <property type="match status" value="1"/>
</dbReference>
<dbReference type="PROSITE" id="PS50109">
    <property type="entry name" value="HIS_KIN"/>
    <property type="match status" value="1"/>
</dbReference>
<evidence type="ECO:0000259" key="7">
    <source>
        <dbReference type="PROSITE" id="PS50109"/>
    </source>
</evidence>
<dbReference type="InterPro" id="IPR013767">
    <property type="entry name" value="PAS_fold"/>
</dbReference>
<dbReference type="SMART" id="SM00091">
    <property type="entry name" value="PAS"/>
    <property type="match status" value="1"/>
</dbReference>